<feature type="domain" description="Nudix hydrolase" evidence="8">
    <location>
        <begin position="45"/>
        <end position="175"/>
    </location>
</feature>
<dbReference type="PANTHER" id="PTHR11839">
    <property type="entry name" value="UDP/ADP-SUGAR PYROPHOSPHATASE"/>
    <property type="match status" value="1"/>
</dbReference>
<dbReference type="PROSITE" id="PS51462">
    <property type="entry name" value="NUDIX"/>
    <property type="match status" value="1"/>
</dbReference>
<evidence type="ECO:0000256" key="3">
    <source>
        <dbReference type="ARBA" id="ARBA00007275"/>
    </source>
</evidence>
<comment type="caution">
    <text evidence="9">The sequence shown here is derived from an EMBL/GenBank/DDBJ whole genome shotgun (WGS) entry which is preliminary data.</text>
</comment>
<dbReference type="EMBL" id="AUZJ01000072">
    <property type="protein sequence ID" value="ERF59379.1"/>
    <property type="molecule type" value="Genomic_DNA"/>
</dbReference>
<dbReference type="Pfam" id="PF00293">
    <property type="entry name" value="NUDIX"/>
    <property type="match status" value="1"/>
</dbReference>
<keyword evidence="5" id="KW-0378">Hydrolase</keyword>
<evidence type="ECO:0000256" key="5">
    <source>
        <dbReference type="ARBA" id="ARBA00022801"/>
    </source>
</evidence>
<dbReference type="PATRIC" id="fig|1125725.3.peg.2680"/>
<protein>
    <recommendedName>
        <fullName evidence="4">GDP-mannose pyrophosphatase</fullName>
    </recommendedName>
    <alternativeName>
        <fullName evidence="6">GDP-mannose hydrolase</fullName>
    </alternativeName>
    <alternativeName>
        <fullName evidence="7">GDPMK</fullName>
    </alternativeName>
</protein>
<dbReference type="eggNOG" id="COG0494">
    <property type="taxonomic scope" value="Bacteria"/>
</dbReference>
<evidence type="ECO:0000256" key="1">
    <source>
        <dbReference type="ARBA" id="ARBA00000847"/>
    </source>
</evidence>
<evidence type="ECO:0000256" key="2">
    <source>
        <dbReference type="ARBA" id="ARBA00001946"/>
    </source>
</evidence>
<dbReference type="PANTHER" id="PTHR11839:SF18">
    <property type="entry name" value="NUDIX HYDROLASE DOMAIN-CONTAINING PROTEIN"/>
    <property type="match status" value="1"/>
</dbReference>
<comment type="similarity">
    <text evidence="3">Belongs to the Nudix hydrolase family. NudK subfamily.</text>
</comment>
<dbReference type="CDD" id="cd03424">
    <property type="entry name" value="NUDIX_ADPRase_Nudt5_UGPPase_Nudt14"/>
    <property type="match status" value="1"/>
</dbReference>
<organism evidence="9 10">
    <name type="scientific">Treponema socranskii subsp. socranskii VPI DR56BR1116 = ATCC 35536</name>
    <dbReference type="NCBI Taxonomy" id="1125725"/>
    <lineage>
        <taxon>Bacteria</taxon>
        <taxon>Pseudomonadati</taxon>
        <taxon>Spirochaetota</taxon>
        <taxon>Spirochaetia</taxon>
        <taxon>Spirochaetales</taxon>
        <taxon>Treponemataceae</taxon>
        <taxon>Treponema</taxon>
    </lineage>
</organism>
<evidence type="ECO:0000313" key="10">
    <source>
        <dbReference type="Proteomes" id="UP000016412"/>
    </source>
</evidence>
<dbReference type="SUPFAM" id="SSF55811">
    <property type="entry name" value="Nudix"/>
    <property type="match status" value="1"/>
</dbReference>
<dbReference type="Gene3D" id="3.90.79.10">
    <property type="entry name" value="Nucleoside Triphosphate Pyrophosphohydrolase"/>
    <property type="match status" value="1"/>
</dbReference>
<evidence type="ECO:0000256" key="7">
    <source>
        <dbReference type="ARBA" id="ARBA00032272"/>
    </source>
</evidence>
<dbReference type="GO" id="GO:0016787">
    <property type="term" value="F:hydrolase activity"/>
    <property type="evidence" value="ECO:0007669"/>
    <property type="project" value="UniProtKB-KW"/>
</dbReference>
<dbReference type="InterPro" id="IPR015797">
    <property type="entry name" value="NUDIX_hydrolase-like_dom_sf"/>
</dbReference>
<evidence type="ECO:0000256" key="6">
    <source>
        <dbReference type="ARBA" id="ARBA00032162"/>
    </source>
</evidence>
<accession>U1GRT7</accession>
<dbReference type="Proteomes" id="UP000016412">
    <property type="component" value="Unassembled WGS sequence"/>
</dbReference>
<gene>
    <name evidence="9" type="ORF">HMPREF1325_0327</name>
</gene>
<comment type="catalytic activity">
    <reaction evidence="1">
        <text>GDP-alpha-D-mannose + H2O = alpha-D-mannose 1-phosphate + GMP + 2 H(+)</text>
        <dbReference type="Rhea" id="RHEA:27978"/>
        <dbReference type="ChEBI" id="CHEBI:15377"/>
        <dbReference type="ChEBI" id="CHEBI:15378"/>
        <dbReference type="ChEBI" id="CHEBI:57527"/>
        <dbReference type="ChEBI" id="CHEBI:58115"/>
        <dbReference type="ChEBI" id="CHEBI:58409"/>
    </reaction>
</comment>
<evidence type="ECO:0000313" key="9">
    <source>
        <dbReference type="EMBL" id="ERF59379.1"/>
    </source>
</evidence>
<dbReference type="GO" id="GO:0005829">
    <property type="term" value="C:cytosol"/>
    <property type="evidence" value="ECO:0007669"/>
    <property type="project" value="TreeGrafter"/>
</dbReference>
<dbReference type="AlphaFoldDB" id="U1GRT7"/>
<dbReference type="STRING" id="1125725.HMPREF1325_0327"/>
<reference evidence="9 10" key="1">
    <citation type="submission" date="2013-08" db="EMBL/GenBank/DDBJ databases">
        <authorList>
            <person name="Durkin A.S."/>
            <person name="Haft D.R."/>
            <person name="McCorrison J."/>
            <person name="Torralba M."/>
            <person name="Gillis M."/>
            <person name="Haft D.H."/>
            <person name="Methe B."/>
            <person name="Sutton G."/>
            <person name="Nelson K.E."/>
        </authorList>
    </citation>
    <scope>NUCLEOTIDE SEQUENCE [LARGE SCALE GENOMIC DNA]</scope>
    <source>
        <strain evidence="9 10">VPI DR56BR1116</strain>
    </source>
</reference>
<comment type="cofactor">
    <cofactor evidence="2">
        <name>Mg(2+)</name>
        <dbReference type="ChEBI" id="CHEBI:18420"/>
    </cofactor>
</comment>
<evidence type="ECO:0000256" key="4">
    <source>
        <dbReference type="ARBA" id="ARBA00016377"/>
    </source>
</evidence>
<sequence length="185" mass="20692">MTKALNMELIEKELSSEELYKSASYSFRVDSVRLPNGKTGTREVVKHPGGVAVLAIDDGKVALVRQYRYAIDRLTTEIPAGKLDKIPGEKPVDAARRELREETGCIADSMEYLGMMYPSPGIITETLYIFYAQGLQKTRQELDDDEFLNVEWLPVDTLLKQIGDGEINDCKAICACMFAHLKGLL</sequence>
<proteinExistence type="inferred from homology"/>
<name>U1GRT7_TRESO</name>
<dbReference type="FunFam" id="3.90.79.10:FF:000024">
    <property type="entry name" value="ADP-ribose pyrophosphatase"/>
    <property type="match status" value="1"/>
</dbReference>
<dbReference type="InterPro" id="IPR000086">
    <property type="entry name" value="NUDIX_hydrolase_dom"/>
</dbReference>
<evidence type="ECO:0000259" key="8">
    <source>
        <dbReference type="PROSITE" id="PS51462"/>
    </source>
</evidence>
<dbReference type="GO" id="GO:0006753">
    <property type="term" value="P:nucleoside phosphate metabolic process"/>
    <property type="evidence" value="ECO:0007669"/>
    <property type="project" value="TreeGrafter"/>
</dbReference>
<dbReference type="GO" id="GO:0019693">
    <property type="term" value="P:ribose phosphate metabolic process"/>
    <property type="evidence" value="ECO:0007669"/>
    <property type="project" value="TreeGrafter"/>
</dbReference>